<dbReference type="InterPro" id="IPR050808">
    <property type="entry name" value="Phage_Integrase"/>
</dbReference>
<dbReference type="PANTHER" id="PTHR30629">
    <property type="entry name" value="PROPHAGE INTEGRASE"/>
    <property type="match status" value="1"/>
</dbReference>
<evidence type="ECO:0000259" key="7">
    <source>
        <dbReference type="PROSITE" id="PS51900"/>
    </source>
</evidence>
<dbReference type="GO" id="GO:0015074">
    <property type="term" value="P:DNA integration"/>
    <property type="evidence" value="ECO:0007669"/>
    <property type="project" value="UniProtKB-KW"/>
</dbReference>
<evidence type="ECO:0000256" key="3">
    <source>
        <dbReference type="ARBA" id="ARBA00023125"/>
    </source>
</evidence>
<dbReference type="InterPro" id="IPR025166">
    <property type="entry name" value="Integrase_DNA_bind_dom"/>
</dbReference>
<dbReference type="Gene3D" id="1.10.150.130">
    <property type="match status" value="1"/>
</dbReference>
<dbReference type="InterPro" id="IPR011010">
    <property type="entry name" value="DNA_brk_join_enz"/>
</dbReference>
<dbReference type="RefSeq" id="WP_253964686.1">
    <property type="nucleotide sequence ID" value="NZ_JALHBS010000069.1"/>
</dbReference>
<evidence type="ECO:0000256" key="1">
    <source>
        <dbReference type="ARBA" id="ARBA00008857"/>
    </source>
</evidence>
<evidence type="ECO:0000313" key="9">
    <source>
        <dbReference type="Proteomes" id="UP001155220"/>
    </source>
</evidence>
<keyword evidence="2" id="KW-0229">DNA integration</keyword>
<dbReference type="CDD" id="cd00801">
    <property type="entry name" value="INT_P4_C"/>
    <property type="match status" value="1"/>
</dbReference>
<feature type="domain" description="Tyr recombinase" evidence="6">
    <location>
        <begin position="203"/>
        <end position="382"/>
    </location>
</feature>
<dbReference type="Pfam" id="PF22022">
    <property type="entry name" value="Phage_int_M"/>
    <property type="match status" value="1"/>
</dbReference>
<keyword evidence="9" id="KW-1185">Reference proteome</keyword>
<evidence type="ECO:0000313" key="8">
    <source>
        <dbReference type="EMBL" id="MCP3055852.1"/>
    </source>
</evidence>
<dbReference type="InterPro" id="IPR013762">
    <property type="entry name" value="Integrase-like_cat_sf"/>
</dbReference>
<proteinExistence type="inferred from homology"/>
<dbReference type="PROSITE" id="PS51900">
    <property type="entry name" value="CB"/>
    <property type="match status" value="1"/>
</dbReference>
<evidence type="ECO:0000256" key="2">
    <source>
        <dbReference type="ARBA" id="ARBA00022908"/>
    </source>
</evidence>
<gene>
    <name evidence="8" type="ORF">MJ956_11970</name>
</gene>
<dbReference type="InterPro" id="IPR053876">
    <property type="entry name" value="Phage_int_M"/>
</dbReference>
<dbReference type="InterPro" id="IPR044068">
    <property type="entry name" value="CB"/>
</dbReference>
<dbReference type="PANTHER" id="PTHR30629:SF2">
    <property type="entry name" value="PROPHAGE INTEGRASE INTS-RELATED"/>
    <property type="match status" value="1"/>
</dbReference>
<dbReference type="InterPro" id="IPR010998">
    <property type="entry name" value="Integrase_recombinase_N"/>
</dbReference>
<dbReference type="PROSITE" id="PS51898">
    <property type="entry name" value="TYR_RECOMBINASE"/>
    <property type="match status" value="1"/>
</dbReference>
<dbReference type="Gene3D" id="1.10.443.10">
    <property type="entry name" value="Intergrase catalytic core"/>
    <property type="match status" value="1"/>
</dbReference>
<dbReference type="GO" id="GO:0006310">
    <property type="term" value="P:DNA recombination"/>
    <property type="evidence" value="ECO:0007669"/>
    <property type="project" value="UniProtKB-KW"/>
</dbReference>
<comment type="similarity">
    <text evidence="1">Belongs to the 'phage' integrase family.</text>
</comment>
<keyword evidence="4" id="KW-0233">DNA recombination</keyword>
<evidence type="ECO:0000256" key="4">
    <source>
        <dbReference type="ARBA" id="ARBA00023172"/>
    </source>
</evidence>
<evidence type="ECO:0000259" key="6">
    <source>
        <dbReference type="PROSITE" id="PS51898"/>
    </source>
</evidence>
<dbReference type="SUPFAM" id="SSF56349">
    <property type="entry name" value="DNA breaking-rejoining enzymes"/>
    <property type="match status" value="1"/>
</dbReference>
<dbReference type="AlphaFoldDB" id="A0A9X2H5V5"/>
<evidence type="ECO:0000256" key="5">
    <source>
        <dbReference type="PROSITE-ProRule" id="PRU01248"/>
    </source>
</evidence>
<dbReference type="InterPro" id="IPR038488">
    <property type="entry name" value="Integrase_DNA-bd_sf"/>
</dbReference>
<dbReference type="Pfam" id="PF13356">
    <property type="entry name" value="Arm-DNA-bind_3"/>
    <property type="match status" value="1"/>
</dbReference>
<keyword evidence="3 5" id="KW-0238">DNA-binding</keyword>
<dbReference type="InterPro" id="IPR002104">
    <property type="entry name" value="Integrase_catalytic"/>
</dbReference>
<accession>A0A9X2H5V5</accession>
<reference evidence="8" key="1">
    <citation type="submission" date="2022-03" db="EMBL/GenBank/DDBJ databases">
        <title>Aurantimonas Liuensis sp. Nov., isolated from the hadal seawater of the Mariana Trench.</title>
        <authorList>
            <person name="Liu R."/>
        </authorList>
    </citation>
    <scope>NUCLEOTIDE SEQUENCE</scope>
    <source>
        <strain evidence="8">LRZ36</strain>
    </source>
</reference>
<name>A0A9X2H5V5_9HYPH</name>
<dbReference type="Pfam" id="PF00589">
    <property type="entry name" value="Phage_integrase"/>
    <property type="match status" value="1"/>
</dbReference>
<organism evidence="8 9">
    <name type="scientific">Aurantimonas marianensis</name>
    <dbReference type="NCBI Taxonomy" id="2920428"/>
    <lineage>
        <taxon>Bacteria</taxon>
        <taxon>Pseudomonadati</taxon>
        <taxon>Pseudomonadota</taxon>
        <taxon>Alphaproteobacteria</taxon>
        <taxon>Hyphomicrobiales</taxon>
        <taxon>Aurantimonadaceae</taxon>
        <taxon>Aurantimonas</taxon>
    </lineage>
</organism>
<sequence length="405" mass="44953">MSLSDLQIKAFRPSERPAKHSDGGGLHLLVSPTGSKLWRVSYRFSGKQKLLSLGPYPTVSLADARARRDAAKSLLKQNIDPSEKSKLDRIASTTSRATTFDAVAEELLSKSGREGKAEATLTKKRWLLGLVQSDIGGRPITEISAAEILVPLRRVEAQGNYETARRLRAVVGQVFRYAIATARAENDPTYGLRGALTAPTVTHRAAFTDWQRFGGLLRAIESYEGSTDTRAALKLLALLYPRPGELRQAEWSEFDLKKRVWTLPAARTKMRREHRKPLSEAAVAILEDVKSRSGLGRLVFPAIHTALRPMSENTLNGALRRMGFDKDEMTSHGFRASASSLLNESGLWHSDAIEAELGHVGADEVRRAYHRAAYWDERVKMTEWWASEVARAEMALLPSVRGVDV</sequence>
<comment type="caution">
    <text evidence="8">The sequence shown here is derived from an EMBL/GenBank/DDBJ whole genome shotgun (WGS) entry which is preliminary data.</text>
</comment>
<feature type="domain" description="Core-binding (CB)" evidence="7">
    <location>
        <begin position="97"/>
        <end position="179"/>
    </location>
</feature>
<dbReference type="EMBL" id="JALHBS010000069">
    <property type="protein sequence ID" value="MCP3055852.1"/>
    <property type="molecule type" value="Genomic_DNA"/>
</dbReference>
<dbReference type="Proteomes" id="UP001155220">
    <property type="component" value="Unassembled WGS sequence"/>
</dbReference>
<protein>
    <submittedName>
        <fullName evidence="8">Integrase arm-type DNA-binding domain-containing protein</fullName>
    </submittedName>
</protein>
<dbReference type="Gene3D" id="3.30.160.390">
    <property type="entry name" value="Integrase, DNA-binding domain"/>
    <property type="match status" value="1"/>
</dbReference>
<dbReference type="GO" id="GO:0003677">
    <property type="term" value="F:DNA binding"/>
    <property type="evidence" value="ECO:0007669"/>
    <property type="project" value="UniProtKB-UniRule"/>
</dbReference>